<protein>
    <recommendedName>
        <fullName evidence="3">Lipocalin/cytosolic fatty-acid binding domain-containing protein</fullName>
    </recommendedName>
</protein>
<evidence type="ECO:0000256" key="1">
    <source>
        <dbReference type="ARBA" id="ARBA00006889"/>
    </source>
</evidence>
<evidence type="ECO:0000259" key="3">
    <source>
        <dbReference type="Pfam" id="PF00061"/>
    </source>
</evidence>
<dbReference type="GO" id="GO:0006629">
    <property type="term" value="P:lipid metabolic process"/>
    <property type="evidence" value="ECO:0007669"/>
    <property type="project" value="TreeGrafter"/>
</dbReference>
<dbReference type="Pfam" id="PF00061">
    <property type="entry name" value="Lipocalin"/>
    <property type="match status" value="1"/>
</dbReference>
<evidence type="ECO:0000313" key="5">
    <source>
        <dbReference type="Proteomes" id="UP001153620"/>
    </source>
</evidence>
<feature type="domain" description="Lipocalin/cytosolic fatty-acid binding" evidence="3">
    <location>
        <begin position="40"/>
        <end position="167"/>
    </location>
</feature>
<keyword evidence="2" id="KW-0732">Signal</keyword>
<comment type="similarity">
    <text evidence="1 2">Belongs to the calycin superfamily. Lipocalin family.</text>
</comment>
<reference evidence="4" key="1">
    <citation type="submission" date="2022-01" db="EMBL/GenBank/DDBJ databases">
        <authorList>
            <person name="King R."/>
        </authorList>
    </citation>
    <scope>NUCLEOTIDE SEQUENCE</scope>
</reference>
<dbReference type="InterPro" id="IPR000566">
    <property type="entry name" value="Lipocln_cytosolic_FA-bd_dom"/>
</dbReference>
<feature type="chain" id="PRO_5040557190" description="Lipocalin/cytosolic fatty-acid binding domain-containing protein" evidence="2">
    <location>
        <begin position="17"/>
        <end position="178"/>
    </location>
</feature>
<reference evidence="4" key="2">
    <citation type="submission" date="2022-10" db="EMBL/GenBank/DDBJ databases">
        <authorList>
            <consortium name="ENA_rothamsted_submissions"/>
            <consortium name="culmorum"/>
            <person name="King R."/>
        </authorList>
    </citation>
    <scope>NUCLEOTIDE SEQUENCE</scope>
</reference>
<proteinExistence type="inferred from homology"/>
<dbReference type="OrthoDB" id="565904at2759"/>
<dbReference type="SUPFAM" id="SSF50814">
    <property type="entry name" value="Lipocalins"/>
    <property type="match status" value="1"/>
</dbReference>
<dbReference type="AlphaFoldDB" id="A0A9N9WN02"/>
<dbReference type="GO" id="GO:0000302">
    <property type="term" value="P:response to reactive oxygen species"/>
    <property type="evidence" value="ECO:0007669"/>
    <property type="project" value="TreeGrafter"/>
</dbReference>
<gene>
    <name evidence="4" type="ORF">CHIRRI_LOCUS458</name>
</gene>
<dbReference type="PANTHER" id="PTHR10612:SF34">
    <property type="entry name" value="APOLIPOPROTEIN D"/>
    <property type="match status" value="1"/>
</dbReference>
<dbReference type="EMBL" id="OU895877">
    <property type="protein sequence ID" value="CAG9797460.1"/>
    <property type="molecule type" value="Genomic_DNA"/>
</dbReference>
<keyword evidence="5" id="KW-1185">Reference proteome</keyword>
<accession>A0A9N9WN02</accession>
<feature type="signal peptide" evidence="2">
    <location>
        <begin position="1"/>
        <end position="16"/>
    </location>
</feature>
<dbReference type="GO" id="GO:0005737">
    <property type="term" value="C:cytoplasm"/>
    <property type="evidence" value="ECO:0007669"/>
    <property type="project" value="TreeGrafter"/>
</dbReference>
<dbReference type="InterPro" id="IPR022271">
    <property type="entry name" value="Lipocalin_ApoD"/>
</dbReference>
<evidence type="ECO:0000313" key="4">
    <source>
        <dbReference type="EMBL" id="CAG9797460.1"/>
    </source>
</evidence>
<evidence type="ECO:0000256" key="2">
    <source>
        <dbReference type="PIRNR" id="PIRNR036893"/>
    </source>
</evidence>
<name>A0A9N9WN02_9DIPT</name>
<organism evidence="4 5">
    <name type="scientific">Chironomus riparius</name>
    <dbReference type="NCBI Taxonomy" id="315576"/>
    <lineage>
        <taxon>Eukaryota</taxon>
        <taxon>Metazoa</taxon>
        <taxon>Ecdysozoa</taxon>
        <taxon>Arthropoda</taxon>
        <taxon>Hexapoda</taxon>
        <taxon>Insecta</taxon>
        <taxon>Pterygota</taxon>
        <taxon>Neoptera</taxon>
        <taxon>Endopterygota</taxon>
        <taxon>Diptera</taxon>
        <taxon>Nematocera</taxon>
        <taxon>Chironomoidea</taxon>
        <taxon>Chironomidae</taxon>
        <taxon>Chironominae</taxon>
        <taxon>Chironomus</taxon>
    </lineage>
</organism>
<sequence>MELLIIFAILIKLSSCIETHFGSCPHVSPRSNITIGNISGIWYDIMKYQSIFAKGRCISFNIHDIPNNIISITVSEQNDGEIENSTRRGKVHSDGSFEFSFTFLKFSATFYILDTDYHNYIVGFGCKDVAYMVNMQMAIIWGRERELSDVYISKAYDVLKNNKISTAGLEKSEQSRCH</sequence>
<dbReference type="PIRSF" id="PIRSF036893">
    <property type="entry name" value="Lipocalin_ApoD"/>
    <property type="match status" value="1"/>
</dbReference>
<dbReference type="PANTHER" id="PTHR10612">
    <property type="entry name" value="APOLIPOPROTEIN D"/>
    <property type="match status" value="1"/>
</dbReference>
<dbReference type="Gene3D" id="2.40.128.20">
    <property type="match status" value="1"/>
</dbReference>
<dbReference type="InterPro" id="IPR012674">
    <property type="entry name" value="Calycin"/>
</dbReference>
<dbReference type="Proteomes" id="UP001153620">
    <property type="component" value="Chromosome 1"/>
</dbReference>